<keyword evidence="7 8" id="KW-0173">Coenzyme A biosynthesis</keyword>
<comment type="function">
    <text evidence="8">Catalyzes the phosphorylation of the 3'-hydroxyl group of dephosphocoenzyme A to form coenzyme A.</text>
</comment>
<evidence type="ECO:0000313" key="10">
    <source>
        <dbReference type="EMBL" id="WNQ09875.1"/>
    </source>
</evidence>
<dbReference type="GO" id="GO:0004140">
    <property type="term" value="F:dephospho-CoA kinase activity"/>
    <property type="evidence" value="ECO:0007669"/>
    <property type="project" value="UniProtKB-UniRule"/>
</dbReference>
<sequence>MNIGLTGGIACGKSTVSQMLVRRGAVLIDADRIAREVVLPGSAGLALVAERFGQAVLDGDGSLNRRKLGEIVFKDEAARKDLEGILHPLIRQEMWSRMSRYEQEDPSRLVVVDIPLLYESGLQEQVQEVMVVYIPRELQKERLMKRDGLGSEEADRRLNAQLSIEDKKALADYVIDNSGTQEDTERQVDRFWQEKGLR</sequence>
<protein>
    <recommendedName>
        <fullName evidence="8 9">Dephospho-CoA kinase</fullName>
        <ecNumber evidence="8 9">2.7.1.24</ecNumber>
    </recommendedName>
    <alternativeName>
        <fullName evidence="8">Dephosphocoenzyme A kinase</fullName>
    </alternativeName>
</protein>
<comment type="pathway">
    <text evidence="8">Cofactor biosynthesis; coenzyme A biosynthesis; CoA from (R)-pantothenate: step 5/5.</text>
</comment>
<evidence type="ECO:0000256" key="9">
    <source>
        <dbReference type="NCBIfam" id="TIGR00152"/>
    </source>
</evidence>
<evidence type="ECO:0000256" key="4">
    <source>
        <dbReference type="ARBA" id="ARBA00022741"/>
    </source>
</evidence>
<evidence type="ECO:0000256" key="3">
    <source>
        <dbReference type="ARBA" id="ARBA00022679"/>
    </source>
</evidence>
<evidence type="ECO:0000313" key="11">
    <source>
        <dbReference type="Proteomes" id="UP001305702"/>
    </source>
</evidence>
<dbReference type="SUPFAM" id="SSF52540">
    <property type="entry name" value="P-loop containing nucleoside triphosphate hydrolases"/>
    <property type="match status" value="1"/>
</dbReference>
<gene>
    <name evidence="8 10" type="primary">coaE</name>
    <name evidence="10" type="ORF">MJA45_19940</name>
</gene>
<keyword evidence="2 8" id="KW-0963">Cytoplasm</keyword>
<proteinExistence type="inferred from homology"/>
<dbReference type="GO" id="GO:0015937">
    <property type="term" value="P:coenzyme A biosynthetic process"/>
    <property type="evidence" value="ECO:0007669"/>
    <property type="project" value="UniProtKB-UniRule"/>
</dbReference>
<keyword evidence="11" id="KW-1185">Reference proteome</keyword>
<dbReference type="EC" id="2.7.1.24" evidence="8 9"/>
<dbReference type="GO" id="GO:0005524">
    <property type="term" value="F:ATP binding"/>
    <property type="evidence" value="ECO:0007669"/>
    <property type="project" value="UniProtKB-UniRule"/>
</dbReference>
<dbReference type="NCBIfam" id="TIGR00152">
    <property type="entry name" value="dephospho-CoA kinase"/>
    <property type="match status" value="1"/>
</dbReference>
<comment type="catalytic activity">
    <reaction evidence="8">
        <text>3'-dephospho-CoA + ATP = ADP + CoA + H(+)</text>
        <dbReference type="Rhea" id="RHEA:18245"/>
        <dbReference type="ChEBI" id="CHEBI:15378"/>
        <dbReference type="ChEBI" id="CHEBI:30616"/>
        <dbReference type="ChEBI" id="CHEBI:57287"/>
        <dbReference type="ChEBI" id="CHEBI:57328"/>
        <dbReference type="ChEBI" id="CHEBI:456216"/>
        <dbReference type="EC" id="2.7.1.24"/>
    </reaction>
</comment>
<dbReference type="HAMAP" id="MF_00376">
    <property type="entry name" value="Dephospho_CoA_kinase"/>
    <property type="match status" value="1"/>
</dbReference>
<comment type="similarity">
    <text evidence="1 8">Belongs to the CoaE family.</text>
</comment>
<dbReference type="CDD" id="cd02022">
    <property type="entry name" value="DPCK"/>
    <property type="match status" value="1"/>
</dbReference>
<dbReference type="AlphaFoldDB" id="A0AA96LCW4"/>
<keyword evidence="5 8" id="KW-0418">Kinase</keyword>
<accession>A0AA96LCW4</accession>
<keyword evidence="6 8" id="KW-0067">ATP-binding</keyword>
<evidence type="ECO:0000256" key="8">
    <source>
        <dbReference type="HAMAP-Rule" id="MF_00376"/>
    </source>
</evidence>
<name>A0AA96LCW4_9BACL</name>
<dbReference type="Proteomes" id="UP001305702">
    <property type="component" value="Chromosome"/>
</dbReference>
<evidence type="ECO:0000256" key="2">
    <source>
        <dbReference type="ARBA" id="ARBA00022490"/>
    </source>
</evidence>
<dbReference type="InterPro" id="IPR001977">
    <property type="entry name" value="Depp_CoAkinase"/>
</dbReference>
<dbReference type="PROSITE" id="PS51219">
    <property type="entry name" value="DPCK"/>
    <property type="match status" value="1"/>
</dbReference>
<evidence type="ECO:0000256" key="7">
    <source>
        <dbReference type="ARBA" id="ARBA00022993"/>
    </source>
</evidence>
<dbReference type="PANTHER" id="PTHR10695">
    <property type="entry name" value="DEPHOSPHO-COA KINASE-RELATED"/>
    <property type="match status" value="1"/>
</dbReference>
<dbReference type="FunFam" id="3.40.50.300:FF:000991">
    <property type="entry name" value="Dephospho-CoA kinase"/>
    <property type="match status" value="1"/>
</dbReference>
<keyword evidence="4 8" id="KW-0547">Nucleotide-binding</keyword>
<dbReference type="Pfam" id="PF01121">
    <property type="entry name" value="CoaE"/>
    <property type="match status" value="1"/>
</dbReference>
<reference evidence="10 11" key="1">
    <citation type="submission" date="2022-02" db="EMBL/GenBank/DDBJ databases">
        <title>Paenibacillus sp. MBLB1776 Whole Genome Shotgun Sequencing.</title>
        <authorList>
            <person name="Hwang C.Y."/>
            <person name="Cho E.-S."/>
            <person name="Seo M.-J."/>
        </authorList>
    </citation>
    <scope>NUCLEOTIDE SEQUENCE [LARGE SCALE GENOMIC DNA]</scope>
    <source>
        <strain evidence="10 11">MBLB1776</strain>
    </source>
</reference>
<dbReference type="Gene3D" id="3.40.50.300">
    <property type="entry name" value="P-loop containing nucleotide triphosphate hydrolases"/>
    <property type="match status" value="1"/>
</dbReference>
<dbReference type="RefSeq" id="WP_315603649.1">
    <property type="nucleotide sequence ID" value="NZ_CP130318.1"/>
</dbReference>
<feature type="binding site" evidence="8">
    <location>
        <begin position="10"/>
        <end position="15"/>
    </location>
    <ligand>
        <name>ATP</name>
        <dbReference type="ChEBI" id="CHEBI:30616"/>
    </ligand>
</feature>
<dbReference type="GO" id="GO:0005737">
    <property type="term" value="C:cytoplasm"/>
    <property type="evidence" value="ECO:0007669"/>
    <property type="project" value="UniProtKB-SubCell"/>
</dbReference>
<dbReference type="PANTHER" id="PTHR10695:SF46">
    <property type="entry name" value="BIFUNCTIONAL COENZYME A SYNTHASE-RELATED"/>
    <property type="match status" value="1"/>
</dbReference>
<keyword evidence="3 8" id="KW-0808">Transferase</keyword>
<evidence type="ECO:0000256" key="6">
    <source>
        <dbReference type="ARBA" id="ARBA00022840"/>
    </source>
</evidence>
<evidence type="ECO:0000256" key="1">
    <source>
        <dbReference type="ARBA" id="ARBA00009018"/>
    </source>
</evidence>
<comment type="subcellular location">
    <subcellularLocation>
        <location evidence="8">Cytoplasm</location>
    </subcellularLocation>
</comment>
<dbReference type="EMBL" id="CP130318">
    <property type="protein sequence ID" value="WNQ09875.1"/>
    <property type="molecule type" value="Genomic_DNA"/>
</dbReference>
<dbReference type="InterPro" id="IPR027417">
    <property type="entry name" value="P-loop_NTPase"/>
</dbReference>
<dbReference type="KEGG" id="paun:MJA45_19940"/>
<evidence type="ECO:0000256" key="5">
    <source>
        <dbReference type="ARBA" id="ARBA00022777"/>
    </source>
</evidence>
<organism evidence="10 11">
    <name type="scientific">Paenibacillus aurantius</name>
    <dbReference type="NCBI Taxonomy" id="2918900"/>
    <lineage>
        <taxon>Bacteria</taxon>
        <taxon>Bacillati</taxon>
        <taxon>Bacillota</taxon>
        <taxon>Bacilli</taxon>
        <taxon>Bacillales</taxon>
        <taxon>Paenibacillaceae</taxon>
        <taxon>Paenibacillus</taxon>
    </lineage>
</organism>